<keyword evidence="5" id="KW-1185">Reference proteome</keyword>
<dbReference type="Pfam" id="PF01590">
    <property type="entry name" value="GAF"/>
    <property type="match status" value="1"/>
</dbReference>
<dbReference type="SMART" id="SM00065">
    <property type="entry name" value="GAF"/>
    <property type="match status" value="1"/>
</dbReference>
<dbReference type="Gene3D" id="3.60.40.10">
    <property type="entry name" value="PPM-type phosphatase domain"/>
    <property type="match status" value="1"/>
</dbReference>
<dbReference type="InterPro" id="IPR001932">
    <property type="entry name" value="PPM-type_phosphatase-like_dom"/>
</dbReference>
<dbReference type="InterPro" id="IPR003018">
    <property type="entry name" value="GAF"/>
</dbReference>
<sequence length="409" mass="44127">MHYYPTMAASHDAEDRLRRFEAVTDTALAHLDIEQLLEKLLERVRELLQVDTAVMLQYELAANDLVATAFAGIDDDTVPHEVRVPVGEGVAGLIAQDRRAVVVDRADSAAPPNPSLLEKGLRIVLGAPMTAAGELIGVLQLGARDYRRFTEHDLNLLQVVADRLALASQAHLSSSQRAATKTLQRSLLPARLPATPGMAFAGRYVPGARESVGGDWYDVFELPGGEFGIVMGDVAGHGLPAAVVMGRLRSALRAYALETTDPGAVLDKLDRKATHFEANTMATVAYSVVEPASGRLRVSLAGHLPPLMAAPRREAEFLDVPVDPPIGVVYSGQRRSTTVALPAASVVCWYTDGLIERRDRLLDDGLEALRRTTCFDTAEALCGLMMSTFVDAQAPDDDTAILVMRRATS</sequence>
<dbReference type="Pfam" id="PF07228">
    <property type="entry name" value="SpoIIE"/>
    <property type="match status" value="1"/>
</dbReference>
<dbReference type="InterPro" id="IPR029016">
    <property type="entry name" value="GAF-like_dom_sf"/>
</dbReference>
<feature type="domain" description="PPM-type phosphatase" evidence="3">
    <location>
        <begin position="195"/>
        <end position="405"/>
    </location>
</feature>
<dbReference type="SMART" id="SM00331">
    <property type="entry name" value="PP2C_SIG"/>
    <property type="match status" value="1"/>
</dbReference>
<dbReference type="PANTHER" id="PTHR43156:SF2">
    <property type="entry name" value="STAGE II SPORULATION PROTEIN E"/>
    <property type="match status" value="1"/>
</dbReference>
<dbReference type="GO" id="GO:0016791">
    <property type="term" value="F:phosphatase activity"/>
    <property type="evidence" value="ECO:0007669"/>
    <property type="project" value="TreeGrafter"/>
</dbReference>
<gene>
    <name evidence="4" type="ORF">EV191_12352</name>
</gene>
<evidence type="ECO:0000259" key="2">
    <source>
        <dbReference type="SMART" id="SM00065"/>
    </source>
</evidence>
<organism evidence="4 5">
    <name type="scientific">Tamaricihabitans halophyticus</name>
    <dbReference type="NCBI Taxonomy" id="1262583"/>
    <lineage>
        <taxon>Bacteria</taxon>
        <taxon>Bacillati</taxon>
        <taxon>Actinomycetota</taxon>
        <taxon>Actinomycetes</taxon>
        <taxon>Pseudonocardiales</taxon>
        <taxon>Pseudonocardiaceae</taxon>
        <taxon>Tamaricihabitans</taxon>
    </lineage>
</organism>
<keyword evidence="1" id="KW-0378">Hydrolase</keyword>
<protein>
    <submittedName>
        <fullName evidence="4">Serine phosphatase RsbU (Regulator of sigma subunit)</fullName>
    </submittedName>
</protein>
<dbReference type="PANTHER" id="PTHR43156">
    <property type="entry name" value="STAGE II SPORULATION PROTEIN E-RELATED"/>
    <property type="match status" value="1"/>
</dbReference>
<accession>A0A4R2Q1Y8</accession>
<evidence type="ECO:0000313" key="4">
    <source>
        <dbReference type="EMBL" id="TCP42652.1"/>
    </source>
</evidence>
<dbReference type="InterPro" id="IPR036457">
    <property type="entry name" value="PPM-type-like_dom_sf"/>
</dbReference>
<dbReference type="Proteomes" id="UP000294911">
    <property type="component" value="Unassembled WGS sequence"/>
</dbReference>
<dbReference type="Gene3D" id="3.30.450.40">
    <property type="match status" value="1"/>
</dbReference>
<dbReference type="SUPFAM" id="SSF55781">
    <property type="entry name" value="GAF domain-like"/>
    <property type="match status" value="1"/>
</dbReference>
<dbReference type="AlphaFoldDB" id="A0A4R2Q1Y8"/>
<evidence type="ECO:0000256" key="1">
    <source>
        <dbReference type="ARBA" id="ARBA00022801"/>
    </source>
</evidence>
<feature type="domain" description="GAF" evidence="2">
    <location>
        <begin position="32"/>
        <end position="178"/>
    </location>
</feature>
<evidence type="ECO:0000313" key="5">
    <source>
        <dbReference type="Proteomes" id="UP000294911"/>
    </source>
</evidence>
<reference evidence="4 5" key="1">
    <citation type="submission" date="2019-03" db="EMBL/GenBank/DDBJ databases">
        <title>Genomic Encyclopedia of Type Strains, Phase IV (KMG-IV): sequencing the most valuable type-strain genomes for metagenomic binning, comparative biology and taxonomic classification.</title>
        <authorList>
            <person name="Goeker M."/>
        </authorList>
    </citation>
    <scope>NUCLEOTIDE SEQUENCE [LARGE SCALE GENOMIC DNA]</scope>
    <source>
        <strain evidence="4 5">DSM 45765</strain>
    </source>
</reference>
<proteinExistence type="predicted"/>
<evidence type="ECO:0000259" key="3">
    <source>
        <dbReference type="SMART" id="SM00331"/>
    </source>
</evidence>
<comment type="caution">
    <text evidence="4">The sequence shown here is derived from an EMBL/GenBank/DDBJ whole genome shotgun (WGS) entry which is preliminary data.</text>
</comment>
<dbReference type="InterPro" id="IPR052016">
    <property type="entry name" value="Bact_Sigma-Reg"/>
</dbReference>
<dbReference type="EMBL" id="SLXQ01000023">
    <property type="protein sequence ID" value="TCP42652.1"/>
    <property type="molecule type" value="Genomic_DNA"/>
</dbReference>
<name>A0A4R2Q1Y8_9PSEU</name>